<organism evidence="1 2">
    <name type="scientific">Psittacid alphaherpesvirus 5</name>
    <dbReference type="NCBI Taxonomy" id="2972693"/>
    <lineage>
        <taxon>Viruses</taxon>
        <taxon>Duplodnaviria</taxon>
        <taxon>Heunggongvirae</taxon>
        <taxon>Peploviricota</taxon>
        <taxon>Herviviricetes</taxon>
        <taxon>Herpesvirales</taxon>
        <taxon>Orthoherpesviridae</taxon>
        <taxon>Alphaherpesvirinae</taxon>
        <taxon>Iltovirus</taxon>
        <taxon>Iltovirus psittacidalpha5</taxon>
    </lineage>
</organism>
<accession>A0A5P9JR65</accession>
<dbReference type="Proteomes" id="UP001162227">
    <property type="component" value="Segment"/>
</dbReference>
<evidence type="ECO:0000313" key="2">
    <source>
        <dbReference type="Proteomes" id="UP001162227"/>
    </source>
</evidence>
<reference evidence="1" key="2">
    <citation type="submission" date="2019-05" db="EMBL/GenBank/DDBJ databases">
        <authorList>
            <person name="Sutherland M."/>
            <person name="Sarker S."/>
            <person name="Raidal S.R."/>
        </authorList>
    </citation>
    <scope>NUCLEOTIDE SEQUENCE</scope>
    <source>
        <strain evidence="1">PsHV 5</strain>
    </source>
</reference>
<keyword evidence="2" id="KW-1185">Reference proteome</keyword>
<protein>
    <submittedName>
        <fullName evidence="1">Uncharacterized protein</fullName>
    </submittedName>
</protein>
<evidence type="ECO:0000313" key="1">
    <source>
        <dbReference type="EMBL" id="QFU14609.1"/>
    </source>
</evidence>
<dbReference type="EMBL" id="MK955929">
    <property type="protein sequence ID" value="QFU14609.1"/>
    <property type="molecule type" value="Genomic_DNA"/>
</dbReference>
<sequence>MMMMMWKRQHSHSRTHVLSHAHVEKPQSLEYVTRSKTENVSTSYPQKLETTSIKKPYRVLNGGESRGELWVVFFFVQKLRHSFRCIPVNDFFI</sequence>
<gene>
    <name evidence="1" type="primary">hypothetical protein</name>
</gene>
<dbReference type="KEGG" id="vg:80541412"/>
<dbReference type="GeneID" id="80541412"/>
<name>A0A5P9JR65_9ALPH</name>
<reference evidence="1" key="1">
    <citation type="journal article" date="2019" name="Vet. Microbiol.">
        <title>Molecular and microscopic characterisation of a novel pathogenic herpesvirus from Indian ringneck parrots (Psittacula krameri).</title>
        <authorList>
            <person name="Sutherland M."/>
            <person name="Sarker S."/>
            <person name="Raidal S.R."/>
        </authorList>
    </citation>
    <scope>NUCLEOTIDE SEQUENCE</scope>
    <source>
        <strain evidence="1">PsHV 5</strain>
    </source>
</reference>
<dbReference type="RefSeq" id="YP_010802639.1">
    <property type="nucleotide sequence ID" value="NC_077028.1"/>
</dbReference>
<proteinExistence type="predicted"/>